<dbReference type="WBParaSite" id="PSAMB.scaffold2716size21669.g18851.t1">
    <property type="protein sequence ID" value="PSAMB.scaffold2716size21669.g18851.t1"/>
    <property type="gene ID" value="PSAMB.scaffold2716size21669.g18851"/>
</dbReference>
<sequence>MKLLLLAVCVFVPLASSFVLPEGDASNTMHIGIVDGESPATNGQLSEIAALFMASDTDKAALKECFESFNVSCLIAIIDEKISNLTDDSIKVKLTAVRDQLTSVVSIFDNLSEDEKKIFKSRDWAAIDTLLQGKCANITDEDQRKKAEGFFAQLKAMHQGREALVRPQGGMSGNGAFPMMHGQRPMIRPAFPMFNGEMPLVKPAFEGGPSADVMPVDGHISGGRPHSFLRPAIFPNQASDNLDRSSALDGVRPLIGKIGVVDNNQQLANADLIRPIAPVGGGQDSVRIAARRRRRFI</sequence>
<dbReference type="Proteomes" id="UP000887566">
    <property type="component" value="Unplaced"/>
</dbReference>
<name>A0A914VXJ9_9BILA</name>
<dbReference type="AlphaFoldDB" id="A0A914VXJ9"/>
<proteinExistence type="predicted"/>
<accession>A0A914VXJ9</accession>
<protein>
    <submittedName>
        <fullName evidence="3">Uncharacterized protein</fullName>
    </submittedName>
</protein>
<evidence type="ECO:0000313" key="3">
    <source>
        <dbReference type="WBParaSite" id="PSAMB.scaffold2716size21669.g18851.t1"/>
    </source>
</evidence>
<reference evidence="3" key="1">
    <citation type="submission" date="2022-11" db="UniProtKB">
        <authorList>
            <consortium name="WormBaseParasite"/>
        </authorList>
    </citation>
    <scope>IDENTIFICATION</scope>
</reference>
<evidence type="ECO:0000313" key="2">
    <source>
        <dbReference type="Proteomes" id="UP000887566"/>
    </source>
</evidence>
<organism evidence="2 3">
    <name type="scientific">Plectus sambesii</name>
    <dbReference type="NCBI Taxonomy" id="2011161"/>
    <lineage>
        <taxon>Eukaryota</taxon>
        <taxon>Metazoa</taxon>
        <taxon>Ecdysozoa</taxon>
        <taxon>Nematoda</taxon>
        <taxon>Chromadorea</taxon>
        <taxon>Plectida</taxon>
        <taxon>Plectina</taxon>
        <taxon>Plectoidea</taxon>
        <taxon>Plectidae</taxon>
        <taxon>Plectus</taxon>
    </lineage>
</organism>
<feature type="chain" id="PRO_5038128018" evidence="1">
    <location>
        <begin position="18"/>
        <end position="297"/>
    </location>
</feature>
<keyword evidence="2" id="KW-1185">Reference proteome</keyword>
<evidence type="ECO:0000256" key="1">
    <source>
        <dbReference type="SAM" id="SignalP"/>
    </source>
</evidence>
<keyword evidence="1" id="KW-0732">Signal</keyword>
<feature type="signal peptide" evidence="1">
    <location>
        <begin position="1"/>
        <end position="17"/>
    </location>
</feature>